<dbReference type="EMBL" id="LN483281">
    <property type="protein sequence ID" value="CDZ98111.1"/>
    <property type="molecule type" value="Genomic_DNA"/>
</dbReference>
<evidence type="ECO:0000256" key="1">
    <source>
        <dbReference type="SAM" id="MobiDB-lite"/>
    </source>
</evidence>
<accession>A0A0F7SGS8</accession>
<feature type="region of interest" description="Disordered" evidence="1">
    <location>
        <begin position="1"/>
        <end position="133"/>
    </location>
</feature>
<dbReference type="AlphaFoldDB" id="A0A0F7SGS8"/>
<name>A0A0F7SGS8_PHARH</name>
<evidence type="ECO:0000313" key="2">
    <source>
        <dbReference type="EMBL" id="CDZ98111.1"/>
    </source>
</evidence>
<organism evidence="2">
    <name type="scientific">Phaffia rhodozyma</name>
    <name type="common">Yeast</name>
    <name type="synonym">Xanthophyllomyces dendrorhous</name>
    <dbReference type="NCBI Taxonomy" id="264483"/>
    <lineage>
        <taxon>Eukaryota</taxon>
        <taxon>Fungi</taxon>
        <taxon>Dikarya</taxon>
        <taxon>Basidiomycota</taxon>
        <taxon>Agaricomycotina</taxon>
        <taxon>Tremellomycetes</taxon>
        <taxon>Cystofilobasidiales</taxon>
        <taxon>Mrakiaceae</taxon>
        <taxon>Phaffia</taxon>
    </lineage>
</organism>
<reference evidence="2" key="1">
    <citation type="submission" date="2014-08" db="EMBL/GenBank/DDBJ databases">
        <authorList>
            <person name="Sharma Rahul"/>
            <person name="Thines Marco"/>
        </authorList>
    </citation>
    <scope>NUCLEOTIDE SEQUENCE</scope>
</reference>
<feature type="compositionally biased region" description="Polar residues" evidence="1">
    <location>
        <begin position="1"/>
        <end position="15"/>
    </location>
</feature>
<sequence length="133" mass="14370">MERTGLDSSVATLQMSRAPLPELSEPRGPFPSLSLSSLRPLERERRDGRKKACTRGSRADFLPPLSSGSSLLLEREKTKASWSVSPDSPLSPGLFSWPISSSAIRPRGASRRRRTGKGSSPPRLRLAGSSSSP</sequence>
<protein>
    <submittedName>
        <fullName evidence="2">Uncharacterized protein</fullName>
    </submittedName>
</protein>
<feature type="compositionally biased region" description="Low complexity" evidence="1">
    <location>
        <begin position="62"/>
        <end position="72"/>
    </location>
</feature>
<proteinExistence type="predicted"/>